<dbReference type="EMBL" id="JBJUIK010000016">
    <property type="protein sequence ID" value="KAL3499898.1"/>
    <property type="molecule type" value="Genomic_DNA"/>
</dbReference>
<name>A0ABD2XYA7_9GENT</name>
<dbReference type="InterPro" id="IPR054502">
    <property type="entry name" value="bHLH-TF_ACT-like_plant"/>
</dbReference>
<keyword evidence="6" id="KW-0175">Coiled coil</keyword>
<reference evidence="8 9" key="1">
    <citation type="submission" date="2024-11" db="EMBL/GenBank/DDBJ databases">
        <title>A near-complete genome assembly of Cinchona calisaya.</title>
        <authorList>
            <person name="Lian D.C."/>
            <person name="Zhao X.W."/>
            <person name="Wei L."/>
        </authorList>
    </citation>
    <scope>NUCLEOTIDE SEQUENCE [LARGE SCALE GENOMIC DNA]</scope>
    <source>
        <tissue evidence="8">Nenye</tissue>
    </source>
</reference>
<keyword evidence="4 5" id="KW-0539">Nucleus</keyword>
<sequence>MDKASLLGDVISYIDELKEKLQNMESDKKELRNQIESLKKELACKEARNFTPSPPDKDIKMGSQQGSKTLDMDIYVKIIGWEAMIRVQSSKKHLPAARIMRAFEDLDLDLLHASVLVVNDMMIQQNRVRMGNRFYTQEVALKSRIAIQQKLCSTRIYGTDCFFVSHVEA</sequence>
<evidence type="ECO:0000259" key="7">
    <source>
        <dbReference type="Pfam" id="PF22754"/>
    </source>
</evidence>
<dbReference type="Pfam" id="PF22754">
    <property type="entry name" value="bHLH-TF_ACT-like_plant"/>
    <property type="match status" value="1"/>
</dbReference>
<protein>
    <recommendedName>
        <fullName evidence="5">Transcription factor</fullName>
        <shortName evidence="5">bHLH transcription factor</shortName>
    </recommendedName>
    <alternativeName>
        <fullName evidence="5">Basic helix-loop-helix protein</fullName>
    </alternativeName>
</protein>
<keyword evidence="9" id="KW-1185">Reference proteome</keyword>
<evidence type="ECO:0000256" key="5">
    <source>
        <dbReference type="RuleBase" id="RU369104"/>
    </source>
</evidence>
<evidence type="ECO:0000256" key="3">
    <source>
        <dbReference type="ARBA" id="ARBA00023163"/>
    </source>
</evidence>
<gene>
    <name evidence="8" type="ORF">ACH5RR_038991</name>
</gene>
<organism evidence="8 9">
    <name type="scientific">Cinchona calisaya</name>
    <dbReference type="NCBI Taxonomy" id="153742"/>
    <lineage>
        <taxon>Eukaryota</taxon>
        <taxon>Viridiplantae</taxon>
        <taxon>Streptophyta</taxon>
        <taxon>Embryophyta</taxon>
        <taxon>Tracheophyta</taxon>
        <taxon>Spermatophyta</taxon>
        <taxon>Magnoliopsida</taxon>
        <taxon>eudicotyledons</taxon>
        <taxon>Gunneridae</taxon>
        <taxon>Pentapetalae</taxon>
        <taxon>asterids</taxon>
        <taxon>lamiids</taxon>
        <taxon>Gentianales</taxon>
        <taxon>Rubiaceae</taxon>
        <taxon>Cinchonoideae</taxon>
        <taxon>Cinchoneae</taxon>
        <taxon>Cinchona</taxon>
    </lineage>
</organism>
<dbReference type="PANTHER" id="PTHR11514">
    <property type="entry name" value="MYC"/>
    <property type="match status" value="1"/>
</dbReference>
<dbReference type="InterPro" id="IPR036638">
    <property type="entry name" value="HLH_DNA-bd_sf"/>
</dbReference>
<evidence type="ECO:0000313" key="9">
    <source>
        <dbReference type="Proteomes" id="UP001630127"/>
    </source>
</evidence>
<keyword evidence="3 5" id="KW-0804">Transcription</keyword>
<evidence type="ECO:0000256" key="4">
    <source>
        <dbReference type="ARBA" id="ARBA00023242"/>
    </source>
</evidence>
<feature type="domain" description="Plant bHLH transcription factor ACT-like" evidence="7">
    <location>
        <begin position="75"/>
        <end position="132"/>
    </location>
</feature>
<dbReference type="InterPro" id="IPR045084">
    <property type="entry name" value="AIB/MYC-like"/>
</dbReference>
<comment type="caution">
    <text evidence="8">The sequence shown here is derived from an EMBL/GenBank/DDBJ whole genome shotgun (WGS) entry which is preliminary data.</text>
</comment>
<proteinExistence type="predicted"/>
<evidence type="ECO:0000256" key="2">
    <source>
        <dbReference type="ARBA" id="ARBA00023015"/>
    </source>
</evidence>
<dbReference type="GO" id="GO:0005634">
    <property type="term" value="C:nucleus"/>
    <property type="evidence" value="ECO:0007669"/>
    <property type="project" value="UniProtKB-SubCell"/>
</dbReference>
<feature type="coiled-coil region" evidence="6">
    <location>
        <begin position="14"/>
        <end position="48"/>
    </location>
</feature>
<dbReference type="Proteomes" id="UP001630127">
    <property type="component" value="Unassembled WGS sequence"/>
</dbReference>
<accession>A0ABD2XYA7</accession>
<dbReference type="AlphaFoldDB" id="A0ABD2XYA7"/>
<comment type="subcellular location">
    <subcellularLocation>
        <location evidence="1 5">Nucleus</location>
    </subcellularLocation>
</comment>
<dbReference type="Gene3D" id="4.10.280.10">
    <property type="entry name" value="Helix-loop-helix DNA-binding domain"/>
    <property type="match status" value="1"/>
</dbReference>
<evidence type="ECO:0000256" key="1">
    <source>
        <dbReference type="ARBA" id="ARBA00004123"/>
    </source>
</evidence>
<evidence type="ECO:0000313" key="8">
    <source>
        <dbReference type="EMBL" id="KAL3499898.1"/>
    </source>
</evidence>
<evidence type="ECO:0000256" key="6">
    <source>
        <dbReference type="SAM" id="Coils"/>
    </source>
</evidence>
<keyword evidence="2 5" id="KW-0805">Transcription regulation</keyword>
<dbReference type="PANTHER" id="PTHR11514:SF43">
    <property type="entry name" value="TRANSCRIPTION FACTOR MYC2"/>
    <property type="match status" value="1"/>
</dbReference>